<organism evidence="2 3">
    <name type="scientific">Sphingomonas trueperi</name>
    <dbReference type="NCBI Taxonomy" id="53317"/>
    <lineage>
        <taxon>Bacteria</taxon>
        <taxon>Pseudomonadati</taxon>
        <taxon>Pseudomonadota</taxon>
        <taxon>Alphaproteobacteria</taxon>
        <taxon>Sphingomonadales</taxon>
        <taxon>Sphingomonadaceae</taxon>
        <taxon>Sphingomonas</taxon>
    </lineage>
</organism>
<feature type="compositionally biased region" description="Basic and acidic residues" evidence="1">
    <location>
        <begin position="20"/>
        <end position="43"/>
    </location>
</feature>
<evidence type="ECO:0000313" key="3">
    <source>
        <dbReference type="Proteomes" id="UP000531251"/>
    </source>
</evidence>
<sequence>MALSRKRRLRAPRRWSEGLDDLHDYYQPTPDRRSASRPPEKDGPIVVTDDWPERVPIGDMELRVLEGHLRKELDALFGPLP</sequence>
<reference evidence="2 3" key="1">
    <citation type="submission" date="2020-03" db="EMBL/GenBank/DDBJ databases">
        <title>Genomic Encyclopedia of Type Strains, Phase IV (KMG-IV): sequencing the most valuable type-strain genomes for metagenomic binning, comparative biology and taxonomic classification.</title>
        <authorList>
            <person name="Goeker M."/>
        </authorList>
    </citation>
    <scope>NUCLEOTIDE SEQUENCE [LARGE SCALE GENOMIC DNA]</scope>
    <source>
        <strain evidence="2 3">DSM 7225</strain>
    </source>
</reference>
<keyword evidence="3" id="KW-1185">Reference proteome</keyword>
<evidence type="ECO:0000256" key="1">
    <source>
        <dbReference type="SAM" id="MobiDB-lite"/>
    </source>
</evidence>
<evidence type="ECO:0000313" key="2">
    <source>
        <dbReference type="EMBL" id="NJB98059.1"/>
    </source>
</evidence>
<accession>A0A7X6BCG0</accession>
<protein>
    <submittedName>
        <fullName evidence="2">Uncharacterized protein</fullName>
    </submittedName>
</protein>
<gene>
    <name evidence="2" type="ORF">GGR89_002386</name>
</gene>
<dbReference type="AlphaFoldDB" id="A0A7X6BCG0"/>
<dbReference type="RefSeq" id="WP_167712912.1">
    <property type="nucleotide sequence ID" value="NZ_BAAADY010000007.1"/>
</dbReference>
<dbReference type="EMBL" id="JAATJB010000006">
    <property type="protein sequence ID" value="NJB98059.1"/>
    <property type="molecule type" value="Genomic_DNA"/>
</dbReference>
<comment type="caution">
    <text evidence="2">The sequence shown here is derived from an EMBL/GenBank/DDBJ whole genome shotgun (WGS) entry which is preliminary data.</text>
</comment>
<dbReference type="Proteomes" id="UP000531251">
    <property type="component" value="Unassembled WGS sequence"/>
</dbReference>
<feature type="region of interest" description="Disordered" evidence="1">
    <location>
        <begin position="20"/>
        <end position="50"/>
    </location>
</feature>
<name>A0A7X6BCG0_9SPHN</name>
<proteinExistence type="predicted"/>